<feature type="signal peptide" evidence="2">
    <location>
        <begin position="1"/>
        <end position="25"/>
    </location>
</feature>
<feature type="compositionally biased region" description="Basic and acidic residues" evidence="1">
    <location>
        <begin position="331"/>
        <end position="343"/>
    </location>
</feature>
<evidence type="ECO:0000256" key="2">
    <source>
        <dbReference type="SAM" id="SignalP"/>
    </source>
</evidence>
<dbReference type="RefSeq" id="WP_006316680.1">
    <property type="nucleotide sequence ID" value="NZ_CP116683.1"/>
</dbReference>
<dbReference type="Pfam" id="PF11064">
    <property type="entry name" value="DUF2865"/>
    <property type="match status" value="1"/>
</dbReference>
<evidence type="ECO:0000313" key="3">
    <source>
        <dbReference type="EMBL" id="SDJ30032.1"/>
    </source>
</evidence>
<dbReference type="InterPro" id="IPR021293">
    <property type="entry name" value="DUF2865"/>
</dbReference>
<feature type="compositionally biased region" description="Basic and acidic residues" evidence="1">
    <location>
        <begin position="282"/>
        <end position="292"/>
    </location>
</feature>
<evidence type="ECO:0008006" key="5">
    <source>
        <dbReference type="Google" id="ProtNLM"/>
    </source>
</evidence>
<reference evidence="3 4" key="1">
    <citation type="submission" date="2016-10" db="EMBL/GenBank/DDBJ databases">
        <authorList>
            <person name="Varghese N."/>
            <person name="Submissions S."/>
        </authorList>
    </citation>
    <scope>NUCLEOTIDE SEQUENCE [LARGE SCALE GENOMIC DNA]</scope>
    <source>
        <strain evidence="3 4">PDC82</strain>
    </source>
</reference>
<name>A0A7Z7BIG5_9HYPH</name>
<feature type="compositionally biased region" description="Low complexity" evidence="1">
    <location>
        <begin position="317"/>
        <end position="326"/>
    </location>
</feature>
<evidence type="ECO:0000256" key="1">
    <source>
        <dbReference type="SAM" id="MobiDB-lite"/>
    </source>
</evidence>
<dbReference type="Proteomes" id="UP000198917">
    <property type="component" value="Unassembled WGS sequence"/>
</dbReference>
<comment type="caution">
    <text evidence="3">The sequence shown here is derived from an EMBL/GenBank/DDBJ whole genome shotgun (WGS) entry which is preliminary data.</text>
</comment>
<proteinExistence type="predicted"/>
<protein>
    <recommendedName>
        <fullName evidence="5">DUF2865 domain-containing protein</fullName>
    </recommendedName>
</protein>
<feature type="chain" id="PRO_5030515169" description="DUF2865 domain-containing protein" evidence="2">
    <location>
        <begin position="26"/>
        <end position="372"/>
    </location>
</feature>
<organism evidence="3 4">
    <name type="scientific">Agrobacterium fabrum</name>
    <dbReference type="NCBI Taxonomy" id="1176649"/>
    <lineage>
        <taxon>Bacteria</taxon>
        <taxon>Pseudomonadati</taxon>
        <taxon>Pseudomonadota</taxon>
        <taxon>Alphaproteobacteria</taxon>
        <taxon>Hyphomicrobiales</taxon>
        <taxon>Rhizobiaceae</taxon>
        <taxon>Rhizobium/Agrobacterium group</taxon>
        <taxon>Agrobacterium</taxon>
        <taxon>Agrobacterium tumefaciens complex</taxon>
    </lineage>
</organism>
<sequence>MTRRRSRIIGLLLPLVLIAPAAAFADQVCDTLYAQLREPPRVIGNTAEVRRYANALARQNIAIRKIRNDMRSYGCSSGSVIVYGNPNAGLCAEIGDALVDAEAERDAIIRDRDDAMAAARSDDGDVRRQRILAALDANGCSPAPETDTQLPQAPDVTRYPDAFRQQENEPGQAGLSPYPNAAAEGGLRTLCVRTCDGSFFPIASNASPLDFRAQAEQCQKMCPGTETELYFHSMADQETADMVSAETGKPYKDLPTAFAYRNSSPKAPGCACNMAAYHQDMQKQEEAARPQAEKPYSSITTIPSPQGDKNGDRPQKPAEQQQAAKPPEQPVPERDYDPNDTRVRVIGPKFLPDQTGRIDLKNPALKGIQPQQ</sequence>
<gene>
    <name evidence="3" type="ORF">SAMN05428983_1056</name>
</gene>
<dbReference type="EMBL" id="FNEW01000001">
    <property type="protein sequence ID" value="SDJ30032.1"/>
    <property type="molecule type" value="Genomic_DNA"/>
</dbReference>
<evidence type="ECO:0000313" key="4">
    <source>
        <dbReference type="Proteomes" id="UP000198917"/>
    </source>
</evidence>
<keyword evidence="2" id="KW-0732">Signal</keyword>
<feature type="region of interest" description="Disordered" evidence="1">
    <location>
        <begin position="282"/>
        <end position="372"/>
    </location>
</feature>
<accession>A0A7Z7BIG5</accession>
<dbReference type="AlphaFoldDB" id="A0A7Z7BIG5"/>